<organism evidence="1 2">
    <name type="scientific">Staphylotrichum tortipilum</name>
    <dbReference type="NCBI Taxonomy" id="2831512"/>
    <lineage>
        <taxon>Eukaryota</taxon>
        <taxon>Fungi</taxon>
        <taxon>Dikarya</taxon>
        <taxon>Ascomycota</taxon>
        <taxon>Pezizomycotina</taxon>
        <taxon>Sordariomycetes</taxon>
        <taxon>Sordariomycetidae</taxon>
        <taxon>Sordariales</taxon>
        <taxon>Chaetomiaceae</taxon>
        <taxon>Staphylotrichum</taxon>
    </lineage>
</organism>
<dbReference type="PANTHER" id="PTHR12652:SF25">
    <property type="entry name" value="MICROBODY (PEROXISOME) PROLIFERATION PROTEIN PEROXIN 11C (EUROFUNG)"/>
    <property type="match status" value="1"/>
</dbReference>
<dbReference type="PANTHER" id="PTHR12652">
    <property type="entry name" value="PEROXISOMAL BIOGENESIS FACTOR 11"/>
    <property type="match status" value="1"/>
</dbReference>
<accession>A0AAN6MBU8</accession>
<gene>
    <name evidence="1" type="ORF">C8A05DRAFT_19670</name>
</gene>
<dbReference type="Proteomes" id="UP001303889">
    <property type="component" value="Unassembled WGS sequence"/>
</dbReference>
<protein>
    <recommendedName>
        <fullName evidence="3">Peroxin 11C</fullName>
    </recommendedName>
</protein>
<reference evidence="1" key="2">
    <citation type="submission" date="2023-05" db="EMBL/GenBank/DDBJ databases">
        <authorList>
            <consortium name="Lawrence Berkeley National Laboratory"/>
            <person name="Steindorff A."/>
            <person name="Hensen N."/>
            <person name="Bonometti L."/>
            <person name="Westerberg I."/>
            <person name="Brannstrom I.O."/>
            <person name="Guillou S."/>
            <person name="Cros-Aarteil S."/>
            <person name="Calhoun S."/>
            <person name="Haridas S."/>
            <person name="Kuo A."/>
            <person name="Mondo S."/>
            <person name="Pangilinan J."/>
            <person name="Riley R."/>
            <person name="Labutti K."/>
            <person name="Andreopoulos B."/>
            <person name="Lipzen A."/>
            <person name="Chen C."/>
            <person name="Yanf M."/>
            <person name="Daum C."/>
            <person name="Ng V."/>
            <person name="Clum A."/>
            <person name="Ohm R."/>
            <person name="Martin F."/>
            <person name="Silar P."/>
            <person name="Natvig D."/>
            <person name="Lalanne C."/>
            <person name="Gautier V."/>
            <person name="Ament-Velasquez S.L."/>
            <person name="Kruys A."/>
            <person name="Hutchinson M.I."/>
            <person name="Powell A.J."/>
            <person name="Barry K."/>
            <person name="Miller A.N."/>
            <person name="Grigoriev I.V."/>
            <person name="Debuchy R."/>
            <person name="Gladieux P."/>
            <person name="Thoren M.H."/>
            <person name="Johannesson H."/>
        </authorList>
    </citation>
    <scope>NUCLEOTIDE SEQUENCE</scope>
    <source>
        <strain evidence="1">CBS 103.79</strain>
    </source>
</reference>
<comment type="caution">
    <text evidence="1">The sequence shown here is derived from an EMBL/GenBank/DDBJ whole genome shotgun (WGS) entry which is preliminary data.</text>
</comment>
<sequence>MADSAPPAVIDAAADTTIAPIPIADLPPSTAPSNPPKRQPLPLTTLLGALPSNIDAFLTRLNKCLSTPSGIDTVMLFLCYSSKLSSSILSHLSQSALRRSARDWLALIATLPRGTTVVFSGEGAATAPPPAAVAALALSKRLTSLSGLLSEARMILRLWALLPMYFWAKRLAGQIRARVSSSASAEEKNAGPTKTELAIDFLRLALCVVFQGLENAAYLSSRGVLTLPPAKQGLAYKWSARFWAAFVGIELGRLATERVAGGTFAAKTAAEKNDWARRAVRQLAWAPLTLHWGSDKGLLGEMTVGALASVPGVIQLSGLWASTA</sequence>
<dbReference type="AlphaFoldDB" id="A0AAN6MBU8"/>
<reference evidence="1" key="1">
    <citation type="journal article" date="2023" name="Mol. Phylogenet. Evol.">
        <title>Genome-scale phylogeny and comparative genomics of the fungal order Sordariales.</title>
        <authorList>
            <person name="Hensen N."/>
            <person name="Bonometti L."/>
            <person name="Westerberg I."/>
            <person name="Brannstrom I.O."/>
            <person name="Guillou S."/>
            <person name="Cros-Aarteil S."/>
            <person name="Calhoun S."/>
            <person name="Haridas S."/>
            <person name="Kuo A."/>
            <person name="Mondo S."/>
            <person name="Pangilinan J."/>
            <person name="Riley R."/>
            <person name="LaButti K."/>
            <person name="Andreopoulos B."/>
            <person name="Lipzen A."/>
            <person name="Chen C."/>
            <person name="Yan M."/>
            <person name="Daum C."/>
            <person name="Ng V."/>
            <person name="Clum A."/>
            <person name="Steindorff A."/>
            <person name="Ohm R.A."/>
            <person name="Martin F."/>
            <person name="Silar P."/>
            <person name="Natvig D.O."/>
            <person name="Lalanne C."/>
            <person name="Gautier V."/>
            <person name="Ament-Velasquez S.L."/>
            <person name="Kruys A."/>
            <person name="Hutchinson M.I."/>
            <person name="Powell A.J."/>
            <person name="Barry K."/>
            <person name="Miller A.N."/>
            <person name="Grigoriev I.V."/>
            <person name="Debuchy R."/>
            <person name="Gladieux P."/>
            <person name="Hiltunen Thoren M."/>
            <person name="Johannesson H."/>
        </authorList>
    </citation>
    <scope>NUCLEOTIDE SEQUENCE</scope>
    <source>
        <strain evidence="1">CBS 103.79</strain>
    </source>
</reference>
<name>A0AAN6MBU8_9PEZI</name>
<proteinExistence type="predicted"/>
<evidence type="ECO:0000313" key="2">
    <source>
        <dbReference type="Proteomes" id="UP001303889"/>
    </source>
</evidence>
<evidence type="ECO:0000313" key="1">
    <source>
        <dbReference type="EMBL" id="KAK3897594.1"/>
    </source>
</evidence>
<dbReference type="EMBL" id="MU856121">
    <property type="protein sequence ID" value="KAK3897594.1"/>
    <property type="molecule type" value="Genomic_DNA"/>
</dbReference>
<evidence type="ECO:0008006" key="3">
    <source>
        <dbReference type="Google" id="ProtNLM"/>
    </source>
</evidence>
<keyword evidence="2" id="KW-1185">Reference proteome</keyword>